<keyword evidence="2" id="KW-1185">Reference proteome</keyword>
<reference evidence="1" key="1">
    <citation type="submission" date="2021-12" db="EMBL/GenBank/DDBJ databases">
        <authorList>
            <person name="Cha I.-T."/>
            <person name="Lee K.-E."/>
            <person name="Park S.-J."/>
        </authorList>
    </citation>
    <scope>NUCLEOTIDE SEQUENCE</scope>
    <source>
        <strain evidence="1">YSM-43</strain>
    </source>
</reference>
<evidence type="ECO:0000313" key="1">
    <source>
        <dbReference type="EMBL" id="UOX33867.1"/>
    </source>
</evidence>
<dbReference type="PROSITE" id="PS51257">
    <property type="entry name" value="PROKAR_LIPOPROTEIN"/>
    <property type="match status" value="1"/>
</dbReference>
<accession>A0ABY4HLY2</accession>
<evidence type="ECO:0008006" key="3">
    <source>
        <dbReference type="Google" id="ProtNLM"/>
    </source>
</evidence>
<dbReference type="Proteomes" id="UP000830454">
    <property type="component" value="Chromosome"/>
</dbReference>
<dbReference type="RefSeq" id="WP_045972002.1">
    <property type="nucleotide sequence ID" value="NZ_CP090145.1"/>
</dbReference>
<organism evidence="1 2">
    <name type="scientific">Flavobacterium sediminilitoris</name>
    <dbReference type="NCBI Taxonomy" id="2024526"/>
    <lineage>
        <taxon>Bacteria</taxon>
        <taxon>Pseudomonadati</taxon>
        <taxon>Bacteroidota</taxon>
        <taxon>Flavobacteriia</taxon>
        <taxon>Flavobacteriales</taxon>
        <taxon>Flavobacteriaceae</taxon>
        <taxon>Flavobacterium</taxon>
    </lineage>
</organism>
<evidence type="ECO:0000313" key="2">
    <source>
        <dbReference type="Proteomes" id="UP000830454"/>
    </source>
</evidence>
<proteinExistence type="predicted"/>
<protein>
    <recommendedName>
        <fullName evidence="3">Lipoprotein</fullName>
    </recommendedName>
</protein>
<reference evidence="1" key="2">
    <citation type="submission" date="2022-04" db="EMBL/GenBank/DDBJ databases">
        <title>Complete Genome Sequence of Flavobacterium sediminilitoris YSM-43, Isolated from a Tidal Sediment.</title>
        <authorList>
            <person name="Lee P.A."/>
        </authorList>
    </citation>
    <scope>NUCLEOTIDE SEQUENCE</scope>
    <source>
        <strain evidence="1">YSM-43</strain>
    </source>
</reference>
<name>A0ABY4HLY2_9FLAO</name>
<dbReference type="EMBL" id="CP090145">
    <property type="protein sequence ID" value="UOX33867.1"/>
    <property type="molecule type" value="Genomic_DNA"/>
</dbReference>
<sequence length="153" mass="17956">MRKKENNIKFYTLIFSVLALLLQSCFLDCSYHEKIEFDNINKSIKVLSDNYCIISLRLTEYEPMEGYIREIKNNNFKIDFDLNETVKNVNLSVLLNSKENDSILTLLDEKYIAFDLVLHVIEPKSHSEEIKHIHFVSEQVEKGEKVFESEGCK</sequence>
<gene>
    <name evidence="1" type="ORF">LXD69_17760</name>
</gene>